<feature type="compositionally biased region" description="Basic and acidic residues" evidence="1">
    <location>
        <begin position="1216"/>
        <end position="1231"/>
    </location>
</feature>
<reference evidence="3" key="1">
    <citation type="submission" date="2015-02" db="EMBL/GenBank/DDBJ databases">
        <title>Genome sequencing for Strongylocentrotus purpuratus.</title>
        <authorList>
            <person name="Murali S."/>
            <person name="Liu Y."/>
            <person name="Vee V."/>
            <person name="English A."/>
            <person name="Wang M."/>
            <person name="Skinner E."/>
            <person name="Han Y."/>
            <person name="Muzny D.M."/>
            <person name="Worley K.C."/>
            <person name="Gibbs R.A."/>
        </authorList>
    </citation>
    <scope>NUCLEOTIDE SEQUENCE</scope>
</reference>
<feature type="compositionally biased region" description="Basic and acidic residues" evidence="1">
    <location>
        <begin position="1380"/>
        <end position="1440"/>
    </location>
</feature>
<dbReference type="PANTHER" id="PTHR21937">
    <property type="entry name" value="CCDC66 DOMAIN-CONTAINING PROTEIN"/>
    <property type="match status" value="1"/>
</dbReference>
<feature type="region of interest" description="Disordered" evidence="1">
    <location>
        <begin position="443"/>
        <end position="469"/>
    </location>
</feature>
<feature type="compositionally biased region" description="Low complexity" evidence="1">
    <location>
        <begin position="727"/>
        <end position="742"/>
    </location>
</feature>
<feature type="compositionally biased region" description="Acidic residues" evidence="1">
    <location>
        <begin position="1502"/>
        <end position="1514"/>
    </location>
</feature>
<feature type="region of interest" description="Disordered" evidence="1">
    <location>
        <begin position="500"/>
        <end position="624"/>
    </location>
</feature>
<dbReference type="InterPro" id="IPR031440">
    <property type="entry name" value="DUF4670"/>
</dbReference>
<feature type="compositionally biased region" description="Basic residues" evidence="1">
    <location>
        <begin position="1366"/>
        <end position="1379"/>
    </location>
</feature>
<feature type="compositionally biased region" description="Acidic residues" evidence="1">
    <location>
        <begin position="902"/>
        <end position="919"/>
    </location>
</feature>
<evidence type="ECO:0000256" key="1">
    <source>
        <dbReference type="SAM" id="MobiDB-lite"/>
    </source>
</evidence>
<sequence>MFTLQPTVVSKSSNPGLSLLSRGIGEEKEQHGQTKLEVCLEPEDYHNIQGRRFYLPPLQQHAWAKESKQVSPREVRVHKTYTTRKGALLLYAEDLALTSQEGADGKKRSMEAEDSSYFNSISDLRNAVLSYGSGTRQQTFQPAASQVDPSHQPFLGFVHNKRSHGPYKTVRPGFSAKRYLANWSRSWDDSILNYLRSEGHIWDKNLFQQNVLAPNLYRRINDDLSLVPLPYRVTRNMLMSPGEFESLEFYRIRPDGADTGGYDDDDGYDADVDATEKGSKGRKKKKSIQKPFNLPGSIAMIVRDMEQKPHAVQYEQLDEEQQRQVLQRLLLQSALHQQQHLRIIREENEKKKEEETVMEEEGENSATSSQKRPMPILSGQPKQRRTDTDMTLYGSPTFQVPDAQDIDMEQAIANLITSNSTNILGGSTAFTDQTILDMYSAMKGKTKKPPAPPPSTSPSQWPQGSKRGRVKNNMYHTYPANFSGIQPLPPIQNSLEGNMGGGGDFMWPTPPPKQGTGPPVITMEPPTPQHPLLSGKSKFSQGWSSRSKTLSKSSVQSSSETNIWKADIDENDLLQEAEREDIEHERASSDQEVWIKSPRSSTKGSSKKASSKDSAVSKASKGSGESIIALSINSHFSHSMENLASPVGDQKPRFPAAGSVPARLRESMRSNKGSGRGSSHGCVLLGDQGGDFLITGSKQGSSYAPSVDSLADNVPSPVEAPTPQEPPSISQELPSIESSESLEVPDASTLDAEEIFEEKADIGSTDNVAGSPEDDDAHSVKTDEFLSEADDTKTTGRSVKLGQGVIDLTMSEPAESVRDKMSEKRSLPSYSKKSSTQGSVKAESLQSGKDDDELGQLSDGEKDEEWPGQADQSKTGSVTGQDDDQQADMSSKRRSSVAGSESEVEIEVEAAGDGNEENGGEPGEGGDNNSGLRTSSLLEPPASVAGSVRSRSGSVEAQLEQLVEAASVIVDEIMQRPKSGRDLAKDAMMAAEIWSAKLGELFDQNDDPERVRSAPYRRRQNSLDEESVTSDMSSKGTKRSRRIHSAEAAVTLLRHLLKASVPDDLASLSGADLESLISRVAEENTNVKIGAEVSDMIENQDNLNDHDIVVVEDITERKFIVESLASSTVYGGDTEDEEEIQETKMVAERAFTVRSRASVLEEASEGESDKPDGALLTPKPPASAVSKAPSRVSSGAPSKAPSKAPSVVVEPPKGSKSAEGKKEDAGGDGAKDSGPLGFSMTNLGVAEKIEAEKTTLIVRAPPEPEKPADDADAKLNDELAKIVAETGLLEKRGSKSKKGSMSTKTSTKSNKSSKSSKSKKGKDGEDEEDKDAFIVSLPKDSKADILLYKPMTPEPPKEEPKPPPKEKKKPIQKKTKKPAPKQEKPKKTKKPPKEPSESPKDNKQVEEEEAKLKAEKEKQEEEERKKKEEEEKAAKEAAEREGEEDEEEEDEGRASPESPEFIIVQDEFSDSDEEEQPPSLPPELPVDEIKLEPSVSAAPSEDYSEITDFTEDSTNEGPNSISRSQAKAFKRAAEAEKRKAAVEKKRRDRDEAKKRAQGEAERAERIKQEYEDEKKRKEAEALERAARAVEEREKLANQEEERKRQAALAAERERRQQAEYKRKMEEMARKKREEDMKRKAEDEQRKKEEAERMRIEAEMLAAMEEAERIEFEKRRKAEELEAARIAEEERIKREIEDKIAEEKARLLAIELAKQQKEVEARLAFNKELHSEANVFTHSQDMTRAFTWSYFELLEHLGIDIPDSLKDHYKEIAESKGDG</sequence>
<feature type="compositionally biased region" description="Low complexity" evidence="1">
    <location>
        <begin position="600"/>
        <end position="624"/>
    </location>
</feature>
<proteinExistence type="predicted"/>
<feature type="region of interest" description="Disordered" evidence="1">
    <location>
        <begin position="641"/>
        <end position="955"/>
    </location>
</feature>
<feature type="compositionally biased region" description="Acidic residues" evidence="1">
    <location>
        <begin position="261"/>
        <end position="273"/>
    </location>
</feature>
<dbReference type="RefSeq" id="XP_030829668.1">
    <property type="nucleotide sequence ID" value="XM_030973808.1"/>
</dbReference>
<feature type="region of interest" description="Disordered" evidence="1">
    <location>
        <begin position="1254"/>
        <end position="1651"/>
    </location>
</feature>
<feature type="compositionally biased region" description="Polar residues" evidence="1">
    <location>
        <begin position="828"/>
        <end position="847"/>
    </location>
</feature>
<dbReference type="Pfam" id="PF15709">
    <property type="entry name" value="DUF4670"/>
    <property type="match status" value="1"/>
</dbReference>
<evidence type="ECO:0000313" key="2">
    <source>
        <dbReference type="EnsemblMetazoa" id="XP_030829668"/>
    </source>
</evidence>
<feature type="compositionally biased region" description="Low complexity" evidence="1">
    <location>
        <begin position="1299"/>
        <end position="1313"/>
    </location>
</feature>
<dbReference type="GeneID" id="100893512"/>
<feature type="compositionally biased region" description="Low complexity" evidence="1">
    <location>
        <begin position="1182"/>
        <end position="1209"/>
    </location>
</feature>
<feature type="compositionally biased region" description="Low complexity" evidence="1">
    <location>
        <begin position="544"/>
        <end position="559"/>
    </location>
</feature>
<dbReference type="KEGG" id="spu:100893512"/>
<protein>
    <submittedName>
        <fullName evidence="2">Uncharacterized protein</fullName>
    </submittedName>
</protein>
<feature type="compositionally biased region" description="Acidic residues" evidence="1">
    <location>
        <begin position="1441"/>
        <end position="1451"/>
    </location>
</feature>
<feature type="compositionally biased region" description="Basic and acidic residues" evidence="1">
    <location>
        <begin position="1355"/>
        <end position="1365"/>
    </location>
</feature>
<reference evidence="2" key="2">
    <citation type="submission" date="2021-01" db="UniProtKB">
        <authorList>
            <consortium name="EnsemblMetazoa"/>
        </authorList>
    </citation>
    <scope>IDENTIFICATION</scope>
</reference>
<feature type="compositionally biased region" description="Polar residues" evidence="1">
    <location>
        <begin position="1515"/>
        <end position="1525"/>
    </location>
</feature>
<feature type="region of interest" description="Disordered" evidence="1">
    <location>
        <begin position="258"/>
        <end position="289"/>
    </location>
</feature>
<feature type="compositionally biased region" description="Basic and acidic residues" evidence="1">
    <location>
        <begin position="777"/>
        <end position="794"/>
    </location>
</feature>
<name>A0A7M7N152_STRPU</name>
<feature type="compositionally biased region" description="Basic and acidic residues" evidence="1">
    <location>
        <begin position="815"/>
        <end position="826"/>
    </location>
</feature>
<feature type="region of interest" description="Disordered" evidence="1">
    <location>
        <begin position="1005"/>
        <end position="1041"/>
    </location>
</feature>
<dbReference type="EnsemblMetazoa" id="XM_030973808">
    <property type="protein sequence ID" value="XP_030829668"/>
    <property type="gene ID" value="LOC100893512"/>
</dbReference>
<feature type="compositionally biased region" description="Basic and acidic residues" evidence="1">
    <location>
        <begin position="1262"/>
        <end position="1280"/>
    </location>
</feature>
<feature type="compositionally biased region" description="Acidic residues" evidence="1">
    <location>
        <begin position="569"/>
        <end position="580"/>
    </location>
</feature>
<organism evidence="2 3">
    <name type="scientific">Strongylocentrotus purpuratus</name>
    <name type="common">Purple sea urchin</name>
    <dbReference type="NCBI Taxonomy" id="7668"/>
    <lineage>
        <taxon>Eukaryota</taxon>
        <taxon>Metazoa</taxon>
        <taxon>Echinodermata</taxon>
        <taxon>Eleutherozoa</taxon>
        <taxon>Echinozoa</taxon>
        <taxon>Echinoidea</taxon>
        <taxon>Euechinoidea</taxon>
        <taxon>Echinacea</taxon>
        <taxon>Camarodonta</taxon>
        <taxon>Echinidea</taxon>
        <taxon>Strongylocentrotidae</taxon>
        <taxon>Strongylocentrotus</taxon>
    </lineage>
</organism>
<feature type="compositionally biased region" description="Basic and acidic residues" evidence="1">
    <location>
        <begin position="1531"/>
        <end position="1651"/>
    </location>
</feature>
<feature type="compositionally biased region" description="Low complexity" evidence="1">
    <location>
        <begin position="942"/>
        <end position="955"/>
    </location>
</feature>
<dbReference type="Proteomes" id="UP000007110">
    <property type="component" value="Unassembled WGS sequence"/>
</dbReference>
<dbReference type="PANTHER" id="PTHR21937:SF5">
    <property type="entry name" value="GENE 973-RELATED"/>
    <property type="match status" value="1"/>
</dbReference>
<feature type="region of interest" description="Disordered" evidence="1">
    <location>
        <begin position="1158"/>
        <end position="1241"/>
    </location>
</feature>
<feature type="region of interest" description="Disordered" evidence="1">
    <location>
        <begin position="346"/>
        <end position="388"/>
    </location>
</feature>
<keyword evidence="3" id="KW-1185">Reference proteome</keyword>
<feature type="compositionally biased region" description="Acidic residues" evidence="1">
    <location>
        <begin position="1467"/>
        <end position="1476"/>
    </location>
</feature>
<dbReference type="OrthoDB" id="6162046at2759"/>
<feature type="compositionally biased region" description="Basic and acidic residues" evidence="1">
    <location>
        <begin position="346"/>
        <end position="355"/>
    </location>
</feature>
<dbReference type="InParanoid" id="A0A7M7N152"/>
<evidence type="ECO:0000313" key="3">
    <source>
        <dbReference type="Proteomes" id="UP000007110"/>
    </source>
</evidence>
<dbReference type="OMA" id="NPSHAKY"/>
<accession>A0A7M7N152</accession>
<feature type="compositionally biased region" description="Polar residues" evidence="1">
    <location>
        <begin position="870"/>
        <end position="880"/>
    </location>
</feature>